<proteinExistence type="predicted"/>
<evidence type="ECO:0000313" key="2">
    <source>
        <dbReference type="EMBL" id="CAK8695845.1"/>
    </source>
</evidence>
<feature type="region of interest" description="Disordered" evidence="1">
    <location>
        <begin position="40"/>
        <end position="65"/>
    </location>
</feature>
<feature type="compositionally biased region" description="Low complexity" evidence="1">
    <location>
        <begin position="45"/>
        <end position="56"/>
    </location>
</feature>
<gene>
    <name evidence="2" type="ORF">CVLEPA_LOCUS29062</name>
</gene>
<evidence type="ECO:0000313" key="3">
    <source>
        <dbReference type="Proteomes" id="UP001642483"/>
    </source>
</evidence>
<evidence type="ECO:0000256" key="1">
    <source>
        <dbReference type="SAM" id="MobiDB-lite"/>
    </source>
</evidence>
<protein>
    <submittedName>
        <fullName evidence="2">Uncharacterized protein</fullName>
    </submittedName>
</protein>
<name>A0ABP0GWC6_CLALP</name>
<organism evidence="2 3">
    <name type="scientific">Clavelina lepadiformis</name>
    <name type="common">Light-bulb sea squirt</name>
    <name type="synonym">Ascidia lepadiformis</name>
    <dbReference type="NCBI Taxonomy" id="159417"/>
    <lineage>
        <taxon>Eukaryota</taxon>
        <taxon>Metazoa</taxon>
        <taxon>Chordata</taxon>
        <taxon>Tunicata</taxon>
        <taxon>Ascidiacea</taxon>
        <taxon>Aplousobranchia</taxon>
        <taxon>Clavelinidae</taxon>
        <taxon>Clavelina</taxon>
    </lineage>
</organism>
<accession>A0ABP0GWC6</accession>
<reference evidence="2 3" key="1">
    <citation type="submission" date="2024-02" db="EMBL/GenBank/DDBJ databases">
        <authorList>
            <person name="Daric V."/>
            <person name="Darras S."/>
        </authorList>
    </citation>
    <scope>NUCLEOTIDE SEQUENCE [LARGE SCALE GENOMIC DNA]</scope>
</reference>
<comment type="caution">
    <text evidence="2">The sequence shown here is derived from an EMBL/GenBank/DDBJ whole genome shotgun (WGS) entry which is preliminary data.</text>
</comment>
<sequence length="284" mass="32919">MTSVVSCLRKWICTAKLVPVFDRNKSLRLITNFVPTTRQIQRPASTGTSSSESPESGQGGGGKRHWWQTSNEFKIITTIVIGAVSWVVTLHFDRKHAKMDVQLEHVSRQIRDLYGPLYGNRLIQEKTYMAVMGEHGGLKNYLRKAQETKDADMIRRWRSFVWNVLYPLDKQAESLICKNAHLIANSEFPEAFDHFLTHLARLQFVMERWKNEDGVLESVKEFTEEDFLEKYNASGERGVKEVLHHVTEKYKELREIQKKLKIDTMVEDGDHAITEVISKISRIR</sequence>
<dbReference type="EMBL" id="CAWYQH010000152">
    <property type="protein sequence ID" value="CAK8695845.1"/>
    <property type="molecule type" value="Genomic_DNA"/>
</dbReference>
<keyword evidence="3" id="KW-1185">Reference proteome</keyword>
<dbReference type="Proteomes" id="UP001642483">
    <property type="component" value="Unassembled WGS sequence"/>
</dbReference>